<sequence>MVMAWLLNALTSALANSVIYADTPAEIWSDLQDRFSLGNLTRVFQIRRIIAEHKQGQQTICQYYTKLKSLCDELGSYQSVLYCTCGALKVLRARQDEEQVIQFLMGLNDSYTAIRGQILFKKTVPSVKKAYSMIMQEEQQREVGEHTLSEVAHAMNVSNKSFKPLAPPLPATPKHKRPTLPNIPLKEAIHANLSFVPIVHGKDVKPPNCSKKPSIANQTQSTPPPAIEGFKFSAEEYAQLKSLLRDGKPRANFTGPDFEEDDWPGETS</sequence>
<name>A0A6P5RWS3_PRUAV</name>
<dbReference type="Proteomes" id="UP000515124">
    <property type="component" value="Unplaced"/>
</dbReference>
<proteinExistence type="predicted"/>
<dbReference type="KEGG" id="pavi:110752866"/>
<feature type="chain" id="PRO_5028309478" evidence="2">
    <location>
        <begin position="16"/>
        <end position="268"/>
    </location>
</feature>
<feature type="region of interest" description="Disordered" evidence="1">
    <location>
        <begin position="206"/>
        <end position="227"/>
    </location>
</feature>
<feature type="signal peptide" evidence="2">
    <location>
        <begin position="1"/>
        <end position="15"/>
    </location>
</feature>
<keyword evidence="3" id="KW-1185">Reference proteome</keyword>
<feature type="region of interest" description="Disordered" evidence="1">
    <location>
        <begin position="246"/>
        <end position="268"/>
    </location>
</feature>
<reference evidence="4" key="1">
    <citation type="submission" date="2025-08" db="UniProtKB">
        <authorList>
            <consortium name="RefSeq"/>
        </authorList>
    </citation>
    <scope>IDENTIFICATION</scope>
</reference>
<evidence type="ECO:0000313" key="4">
    <source>
        <dbReference type="RefSeq" id="XP_021809310.1"/>
    </source>
</evidence>
<protein>
    <submittedName>
        <fullName evidence="4">Uncharacterized protein LOC110752866</fullName>
    </submittedName>
</protein>
<organism evidence="3 4">
    <name type="scientific">Prunus avium</name>
    <name type="common">Cherry</name>
    <name type="synonym">Cerasus avium</name>
    <dbReference type="NCBI Taxonomy" id="42229"/>
    <lineage>
        <taxon>Eukaryota</taxon>
        <taxon>Viridiplantae</taxon>
        <taxon>Streptophyta</taxon>
        <taxon>Embryophyta</taxon>
        <taxon>Tracheophyta</taxon>
        <taxon>Spermatophyta</taxon>
        <taxon>Magnoliopsida</taxon>
        <taxon>eudicotyledons</taxon>
        <taxon>Gunneridae</taxon>
        <taxon>Pentapetalae</taxon>
        <taxon>rosids</taxon>
        <taxon>fabids</taxon>
        <taxon>Rosales</taxon>
        <taxon>Rosaceae</taxon>
        <taxon>Amygdaloideae</taxon>
        <taxon>Amygdaleae</taxon>
        <taxon>Prunus</taxon>
    </lineage>
</organism>
<dbReference type="PANTHER" id="PTHR34222">
    <property type="entry name" value="GAG_PRE-INTEGRS DOMAIN-CONTAINING PROTEIN"/>
    <property type="match status" value="1"/>
</dbReference>
<dbReference type="PANTHER" id="PTHR34222:SF99">
    <property type="entry name" value="PROTEIN, PUTATIVE-RELATED"/>
    <property type="match status" value="1"/>
</dbReference>
<evidence type="ECO:0000256" key="1">
    <source>
        <dbReference type="SAM" id="MobiDB-lite"/>
    </source>
</evidence>
<evidence type="ECO:0000313" key="3">
    <source>
        <dbReference type="Proteomes" id="UP000515124"/>
    </source>
</evidence>
<feature type="compositionally biased region" description="Acidic residues" evidence="1">
    <location>
        <begin position="257"/>
        <end position="268"/>
    </location>
</feature>
<gene>
    <name evidence="4" type="primary">LOC110752866</name>
</gene>
<accession>A0A6P5RWS3</accession>
<evidence type="ECO:0000256" key="2">
    <source>
        <dbReference type="SAM" id="SignalP"/>
    </source>
</evidence>
<dbReference type="RefSeq" id="XP_021809310.1">
    <property type="nucleotide sequence ID" value="XM_021953618.1"/>
</dbReference>
<keyword evidence="2" id="KW-0732">Signal</keyword>
<dbReference type="Pfam" id="PF14223">
    <property type="entry name" value="Retrotran_gag_2"/>
    <property type="match status" value="1"/>
</dbReference>
<dbReference type="AlphaFoldDB" id="A0A6P5RWS3"/>
<dbReference type="GeneID" id="110752866"/>